<dbReference type="Proteomes" id="UP000053144">
    <property type="component" value="Chromosome 11"/>
</dbReference>
<dbReference type="GO" id="GO:0005634">
    <property type="term" value="C:nucleus"/>
    <property type="evidence" value="ECO:0007669"/>
    <property type="project" value="UniProtKB-SubCell"/>
</dbReference>
<proteinExistence type="predicted"/>
<protein>
    <submittedName>
        <fullName evidence="3">Uncharacterized protein</fullName>
    </submittedName>
</protein>
<dbReference type="PANTHER" id="PTHR15502">
    <property type="entry name" value="CALCINEURIN-BINDING PROTEIN CABIN 1-RELATED"/>
    <property type="match status" value="1"/>
</dbReference>
<dbReference type="PANTHER" id="PTHR15502:SF7">
    <property type="entry name" value="CALCINEURIN-BINDING PROTEIN CABIN-1"/>
    <property type="match status" value="1"/>
</dbReference>
<organism evidence="3 4">
    <name type="scientific">Phaseolus angularis</name>
    <name type="common">Azuki bean</name>
    <name type="synonym">Vigna angularis</name>
    <dbReference type="NCBI Taxonomy" id="3914"/>
    <lineage>
        <taxon>Eukaryota</taxon>
        <taxon>Viridiplantae</taxon>
        <taxon>Streptophyta</taxon>
        <taxon>Embryophyta</taxon>
        <taxon>Tracheophyta</taxon>
        <taxon>Spermatophyta</taxon>
        <taxon>Magnoliopsida</taxon>
        <taxon>eudicotyledons</taxon>
        <taxon>Gunneridae</taxon>
        <taxon>Pentapetalae</taxon>
        <taxon>rosids</taxon>
        <taxon>fabids</taxon>
        <taxon>Fabales</taxon>
        <taxon>Fabaceae</taxon>
        <taxon>Papilionoideae</taxon>
        <taxon>50 kb inversion clade</taxon>
        <taxon>NPAAA clade</taxon>
        <taxon>indigoferoid/millettioid clade</taxon>
        <taxon>Phaseoleae</taxon>
        <taxon>Vigna</taxon>
    </lineage>
</organism>
<dbReference type="EMBL" id="CM003381">
    <property type="protein sequence ID" value="KOM58563.1"/>
    <property type="molecule type" value="Genomic_DNA"/>
</dbReference>
<reference evidence="4" key="1">
    <citation type="journal article" date="2015" name="Proc. Natl. Acad. Sci. U.S.A.">
        <title>Genome sequencing of adzuki bean (Vigna angularis) provides insight into high starch and low fat accumulation and domestication.</title>
        <authorList>
            <person name="Yang K."/>
            <person name="Tian Z."/>
            <person name="Chen C."/>
            <person name="Luo L."/>
            <person name="Zhao B."/>
            <person name="Wang Z."/>
            <person name="Yu L."/>
            <person name="Li Y."/>
            <person name="Sun Y."/>
            <person name="Li W."/>
            <person name="Chen Y."/>
            <person name="Li Y."/>
            <person name="Zhang Y."/>
            <person name="Ai D."/>
            <person name="Zhao J."/>
            <person name="Shang C."/>
            <person name="Ma Y."/>
            <person name="Wu B."/>
            <person name="Wang M."/>
            <person name="Gao L."/>
            <person name="Sun D."/>
            <person name="Zhang P."/>
            <person name="Guo F."/>
            <person name="Wang W."/>
            <person name="Li Y."/>
            <person name="Wang J."/>
            <person name="Varshney R.K."/>
            <person name="Wang J."/>
            <person name="Ling H.Q."/>
            <person name="Wan P."/>
        </authorList>
    </citation>
    <scope>NUCLEOTIDE SEQUENCE</scope>
    <source>
        <strain evidence="4">cv. Jingnong 6</strain>
    </source>
</reference>
<dbReference type="GO" id="GO:0006325">
    <property type="term" value="P:chromatin organization"/>
    <property type="evidence" value="ECO:0007669"/>
    <property type="project" value="InterPro"/>
</dbReference>
<name>A0A0L9VUG0_PHAAN</name>
<dbReference type="AlphaFoldDB" id="A0A0L9VUG0"/>
<gene>
    <name evidence="3" type="ORF">LR48_Vigan11g159700</name>
</gene>
<comment type="subcellular location">
    <subcellularLocation>
        <location evidence="1">Nucleus</location>
    </subcellularLocation>
</comment>
<keyword evidence="2" id="KW-0539">Nucleus</keyword>
<accession>A0A0L9VUG0</accession>
<evidence type="ECO:0000256" key="1">
    <source>
        <dbReference type="ARBA" id="ARBA00004123"/>
    </source>
</evidence>
<dbReference type="Gramene" id="KOM58563">
    <property type="protein sequence ID" value="KOM58563"/>
    <property type="gene ID" value="LR48_Vigan11g159700"/>
</dbReference>
<dbReference type="InterPro" id="IPR033053">
    <property type="entry name" value="Hir3/CABIN1"/>
</dbReference>
<sequence length="128" mass="14779">MAKAFEEFCIALSLAKRENVEDSLCSVSRPHVKELNFDNEINILKVNFLMENSVIKMMEHQKYLGCVSLLSPLLFCMRDVYPDSFPFSMADKKDEKITSTELVAVDVLMEACQKKFRNYMSFSFLKNA</sequence>
<evidence type="ECO:0000313" key="3">
    <source>
        <dbReference type="EMBL" id="KOM58563.1"/>
    </source>
</evidence>
<evidence type="ECO:0000313" key="4">
    <source>
        <dbReference type="Proteomes" id="UP000053144"/>
    </source>
</evidence>
<dbReference type="GO" id="GO:0031491">
    <property type="term" value="F:nucleosome binding"/>
    <property type="evidence" value="ECO:0007669"/>
    <property type="project" value="TreeGrafter"/>
</dbReference>
<evidence type="ECO:0000256" key="2">
    <source>
        <dbReference type="ARBA" id="ARBA00023242"/>
    </source>
</evidence>